<organism evidence="1 2">
    <name type="scientific">Vreelandella neptunia</name>
    <dbReference type="NCBI Taxonomy" id="115551"/>
    <lineage>
        <taxon>Bacteria</taxon>
        <taxon>Pseudomonadati</taxon>
        <taxon>Pseudomonadota</taxon>
        <taxon>Gammaproteobacteria</taxon>
        <taxon>Oceanospirillales</taxon>
        <taxon>Halomonadaceae</taxon>
        <taxon>Vreelandella</taxon>
    </lineage>
</organism>
<dbReference type="EMBL" id="JAKVTW010000016">
    <property type="protein sequence ID" value="MCH4813131.1"/>
    <property type="molecule type" value="Genomic_DNA"/>
</dbReference>
<evidence type="ECO:0000313" key="2">
    <source>
        <dbReference type="Proteomes" id="UP001320609"/>
    </source>
</evidence>
<dbReference type="Proteomes" id="UP001320609">
    <property type="component" value="Unassembled WGS sequence"/>
</dbReference>
<keyword evidence="2" id="KW-1185">Reference proteome</keyword>
<accession>A0ABS9SAI1</accession>
<name>A0ABS9SAI1_9GAMM</name>
<dbReference type="RefSeq" id="WP_240719415.1">
    <property type="nucleotide sequence ID" value="NZ_JAKVTW010000016.1"/>
</dbReference>
<sequence>MEKEFEIKINKATRDTLSAIFKTEKSDLELLLPLKDGKLDFKAVEQASNYSINPVKEGEELEREMAIDSNLFIESVSQVIHDRFYKEIELHGEPRTGLRELVEAVQGDIENDFNNQLLKHQKKQRGHNLSI</sequence>
<reference evidence="1 2" key="1">
    <citation type="submission" date="2022-03" db="EMBL/GenBank/DDBJ databases">
        <title>Genomic signatures underlying metal tolerance in selected Arctic bacterial isolates.</title>
        <authorList>
            <person name="Thomas F.A."/>
            <person name="Venkatachalam S."/>
            <person name="Krishnan K.P."/>
        </authorList>
    </citation>
    <scope>NUCLEOTIDE SEQUENCE [LARGE SCALE GENOMIC DNA]</scope>
    <source>
        <strain evidence="1 2">HM116</strain>
    </source>
</reference>
<comment type="caution">
    <text evidence="1">The sequence shown here is derived from an EMBL/GenBank/DDBJ whole genome shotgun (WGS) entry which is preliminary data.</text>
</comment>
<gene>
    <name evidence="1" type="ORF">MLE19_17490</name>
</gene>
<protein>
    <submittedName>
        <fullName evidence="1">Uncharacterized protein</fullName>
    </submittedName>
</protein>
<evidence type="ECO:0000313" key="1">
    <source>
        <dbReference type="EMBL" id="MCH4813131.1"/>
    </source>
</evidence>
<proteinExistence type="predicted"/>